<dbReference type="GO" id="GO:0005777">
    <property type="term" value="C:peroxisome"/>
    <property type="evidence" value="ECO:0007669"/>
    <property type="project" value="UniProtKB-SubCell"/>
</dbReference>
<reference evidence="3" key="1">
    <citation type="submission" date="2014-02" db="EMBL/GenBank/DDBJ databases">
        <authorList>
            <person name="Genoscope - CEA"/>
        </authorList>
    </citation>
    <scope>NUCLEOTIDE SEQUENCE</scope>
    <source>
        <strain evidence="3">LS3</strain>
    </source>
</reference>
<comment type="subcellular location">
    <subcellularLocation>
        <location evidence="1">Peroxisome</location>
    </subcellularLocation>
</comment>
<organism evidence="3">
    <name type="scientific">Blastobotrys adeninivorans</name>
    <name type="common">Yeast</name>
    <name type="synonym">Arxula adeninivorans</name>
    <dbReference type="NCBI Taxonomy" id="409370"/>
    <lineage>
        <taxon>Eukaryota</taxon>
        <taxon>Fungi</taxon>
        <taxon>Dikarya</taxon>
        <taxon>Ascomycota</taxon>
        <taxon>Saccharomycotina</taxon>
        <taxon>Dipodascomycetes</taxon>
        <taxon>Dipodascales</taxon>
        <taxon>Trichomonascaceae</taxon>
        <taxon>Blastobotrys</taxon>
    </lineage>
</organism>
<evidence type="ECO:0000313" key="3">
    <source>
        <dbReference type="EMBL" id="CDP37129.1"/>
    </source>
</evidence>
<reference evidence="3" key="2">
    <citation type="submission" date="2014-06" db="EMBL/GenBank/DDBJ databases">
        <title>The complete genome of Blastobotrys (Arxula) adeninivorans LS3 - a yeast of biotechnological interest.</title>
        <authorList>
            <person name="Kunze G."/>
            <person name="Gaillardin C."/>
            <person name="Czernicka M."/>
            <person name="Durrens P."/>
            <person name="Martin T."/>
            <person name="Boer E."/>
            <person name="Gabaldon T."/>
            <person name="Cruz J."/>
            <person name="Talla E."/>
            <person name="Marck C."/>
            <person name="Goffeau A."/>
            <person name="Barbe V."/>
            <person name="Baret P."/>
            <person name="Baronian K."/>
            <person name="Beier S."/>
            <person name="Bleykasten C."/>
            <person name="Bode R."/>
            <person name="Casaregola S."/>
            <person name="Despons L."/>
            <person name="Fairhead C."/>
            <person name="Giersberg M."/>
            <person name="Gierski P."/>
            <person name="Hahnel U."/>
            <person name="Hartmann A."/>
            <person name="Jankowska D."/>
            <person name="Jubin C."/>
            <person name="Jung P."/>
            <person name="Lafontaine I."/>
            <person name="Leh-Louis V."/>
            <person name="Lemaire M."/>
            <person name="Marcet-Houben M."/>
            <person name="Mascher M."/>
            <person name="Morel G."/>
            <person name="Richard G.-F."/>
            <person name="Riechen J."/>
            <person name="Sacerdot C."/>
            <person name="Sarkar A."/>
            <person name="Savel G."/>
            <person name="Schacherer J."/>
            <person name="Sherman D."/>
            <person name="Straub M.-L."/>
            <person name="Stein N."/>
            <person name="Thierry A."/>
            <person name="Trautwein-Schult A."/>
            <person name="Westhof E."/>
            <person name="Worch S."/>
            <person name="Dujon B."/>
            <person name="Souciet J.-L."/>
            <person name="Wincker P."/>
            <person name="Scholz U."/>
            <person name="Neuveglise N."/>
        </authorList>
    </citation>
    <scope>NUCLEOTIDE SEQUENCE</scope>
    <source>
        <strain evidence="3">LS3</strain>
    </source>
</reference>
<dbReference type="GO" id="GO:0005829">
    <property type="term" value="C:cytosol"/>
    <property type="evidence" value="ECO:0007669"/>
    <property type="project" value="TreeGrafter"/>
</dbReference>
<dbReference type="PANTHER" id="PTHR10094">
    <property type="entry name" value="STEROL CARRIER PROTEIN 2 SCP-2 FAMILY PROTEIN"/>
    <property type="match status" value="1"/>
</dbReference>
<dbReference type="PANTHER" id="PTHR10094:SF25">
    <property type="entry name" value="SCP2 STEROL-BINDING DOMAIN-CONTAINING PROTEIN 1"/>
    <property type="match status" value="1"/>
</dbReference>
<dbReference type="SUPFAM" id="SSF55718">
    <property type="entry name" value="SCP-like"/>
    <property type="match status" value="1"/>
</dbReference>
<proteinExistence type="predicted"/>
<name>A0A060T8L3_BLAAD</name>
<dbReference type="AlphaFoldDB" id="A0A060T8L3"/>
<gene>
    <name evidence="3" type="ORF">GNLVRS02_ARAD1D04422g</name>
</gene>
<dbReference type="Pfam" id="PF02036">
    <property type="entry name" value="SCP2"/>
    <property type="match status" value="1"/>
</dbReference>
<sequence>MGYADDKFPASNVFDFIDQAIANEPGLKEKVIKQSDAVVVFNLKNKAGETGTWFLDLKKDGKVGKGQPPKADITLTLSDEHFGQLVEGKANAQKLFMTGKLKVKGNVMKAASIETVLSQARTQAKL</sequence>
<dbReference type="Gene3D" id="3.30.1050.10">
    <property type="entry name" value="SCP2 sterol-binding domain"/>
    <property type="match status" value="1"/>
</dbReference>
<dbReference type="InterPro" id="IPR036527">
    <property type="entry name" value="SCP2_sterol-bd_dom_sf"/>
</dbReference>
<dbReference type="InterPro" id="IPR003033">
    <property type="entry name" value="SCP2_sterol-bd_dom"/>
</dbReference>
<dbReference type="PhylomeDB" id="A0A060T8L3"/>
<dbReference type="FunFam" id="3.30.1050.10:FF:000001">
    <property type="entry name" value="Putative Non-specific lipid-transfer protein"/>
    <property type="match status" value="1"/>
</dbReference>
<evidence type="ECO:0000259" key="2">
    <source>
        <dbReference type="Pfam" id="PF02036"/>
    </source>
</evidence>
<feature type="domain" description="SCP2" evidence="2">
    <location>
        <begin position="18"/>
        <end position="117"/>
    </location>
</feature>
<dbReference type="EMBL" id="HG937694">
    <property type="protein sequence ID" value="CDP37129.1"/>
    <property type="molecule type" value="Genomic_DNA"/>
</dbReference>
<evidence type="ECO:0000256" key="1">
    <source>
        <dbReference type="ARBA" id="ARBA00004275"/>
    </source>
</evidence>
<accession>A0A060T8L3</accession>
<protein>
    <submittedName>
        <fullName evidence="3">ARAD1D04422p</fullName>
    </submittedName>
</protein>